<accession>A0ACC0EZF6</accession>
<protein>
    <submittedName>
        <fullName evidence="1">Uncharacterized protein</fullName>
    </submittedName>
</protein>
<dbReference type="EMBL" id="CM045865">
    <property type="protein sequence ID" value="KAI7963030.1"/>
    <property type="molecule type" value="Genomic_DNA"/>
</dbReference>
<reference evidence="2" key="2">
    <citation type="journal article" date="2018" name="Mol. Plant Microbe Interact.">
        <title>Genome sequence resources for the wheat stripe rust pathogen (Puccinia striiformis f. sp. tritici) and the barley stripe rust pathogen (Puccinia striiformis f. sp. hordei).</title>
        <authorList>
            <person name="Xia C."/>
            <person name="Wang M."/>
            <person name="Yin C."/>
            <person name="Cornejo O.E."/>
            <person name="Hulbert S.H."/>
            <person name="Chen X."/>
        </authorList>
    </citation>
    <scope>NUCLEOTIDE SEQUENCE [LARGE SCALE GENOMIC DNA]</scope>
    <source>
        <strain evidence="2">93-210</strain>
    </source>
</reference>
<evidence type="ECO:0000313" key="1">
    <source>
        <dbReference type="EMBL" id="KAI7963030.1"/>
    </source>
</evidence>
<dbReference type="Proteomes" id="UP001060170">
    <property type="component" value="Chromosome 1"/>
</dbReference>
<gene>
    <name evidence="1" type="ORF">MJO28_001124</name>
</gene>
<name>A0ACC0EZF6_9BASI</name>
<keyword evidence="2" id="KW-1185">Reference proteome</keyword>
<comment type="caution">
    <text evidence="1">The sequence shown here is derived from an EMBL/GenBank/DDBJ whole genome shotgun (WGS) entry which is preliminary data.</text>
</comment>
<organism evidence="1 2">
    <name type="scientific">Puccinia striiformis f. sp. tritici</name>
    <dbReference type="NCBI Taxonomy" id="168172"/>
    <lineage>
        <taxon>Eukaryota</taxon>
        <taxon>Fungi</taxon>
        <taxon>Dikarya</taxon>
        <taxon>Basidiomycota</taxon>
        <taxon>Pucciniomycotina</taxon>
        <taxon>Pucciniomycetes</taxon>
        <taxon>Pucciniales</taxon>
        <taxon>Pucciniaceae</taxon>
        <taxon>Puccinia</taxon>
    </lineage>
</organism>
<evidence type="ECO:0000313" key="2">
    <source>
        <dbReference type="Proteomes" id="UP001060170"/>
    </source>
</evidence>
<reference evidence="1 2" key="3">
    <citation type="journal article" date="2022" name="Microbiol. Spectr.">
        <title>Folding features and dynamics of 3D genome architecture in plant fungal pathogens.</title>
        <authorList>
            <person name="Xia C."/>
        </authorList>
    </citation>
    <scope>NUCLEOTIDE SEQUENCE [LARGE SCALE GENOMIC DNA]</scope>
    <source>
        <strain evidence="1 2">93-210</strain>
    </source>
</reference>
<sequence length="167" mass="18853">MTPVDFNPLTDATNHFVTTSLQHLAQAGMCTITLFSCYWGADHLVQLAPQLANPNHDIQQFMADMRDGMAAARDQITALQAQVAAARDQITALQAQVAAGRAEAQFHHLHFIALRDKTRENHRQMYQRVEEGFESINRRLDHLEATNRNWLLGGRLATQRFLPPPAR</sequence>
<reference evidence="2" key="1">
    <citation type="journal article" date="2018" name="BMC Genomics">
        <title>Genomic insights into host adaptation between the wheat stripe rust pathogen (Puccinia striiformis f. sp. tritici) and the barley stripe rust pathogen (Puccinia striiformis f. sp. hordei).</title>
        <authorList>
            <person name="Xia C."/>
            <person name="Wang M."/>
            <person name="Yin C."/>
            <person name="Cornejo O.E."/>
            <person name="Hulbert S.H."/>
            <person name="Chen X."/>
        </authorList>
    </citation>
    <scope>NUCLEOTIDE SEQUENCE [LARGE SCALE GENOMIC DNA]</scope>
    <source>
        <strain evidence="2">93-210</strain>
    </source>
</reference>
<proteinExistence type="predicted"/>